<organism evidence="1 2">
    <name type="scientific">Trichinella spiralis</name>
    <name type="common">Trichina worm</name>
    <dbReference type="NCBI Taxonomy" id="6334"/>
    <lineage>
        <taxon>Eukaryota</taxon>
        <taxon>Metazoa</taxon>
        <taxon>Ecdysozoa</taxon>
        <taxon>Nematoda</taxon>
        <taxon>Enoplea</taxon>
        <taxon>Dorylaimia</taxon>
        <taxon>Trichinellida</taxon>
        <taxon>Trichinellidae</taxon>
        <taxon>Trichinella</taxon>
    </lineage>
</organism>
<accession>A0A0V0YSP6</accession>
<dbReference type="InParanoid" id="A0A0V0YSP6"/>
<feature type="non-terminal residue" evidence="1">
    <location>
        <position position="34"/>
    </location>
</feature>
<evidence type="ECO:0000313" key="2">
    <source>
        <dbReference type="Proteomes" id="UP000054776"/>
    </source>
</evidence>
<dbReference type="EMBL" id="JYDH01005423">
    <property type="protein sequence ID" value="KRY03165.1"/>
    <property type="molecule type" value="Genomic_DNA"/>
</dbReference>
<sequence>MAESEIPGAHDVLLQPGLRVSFNAPFTTRQQTMM</sequence>
<keyword evidence="2" id="KW-1185">Reference proteome</keyword>
<proteinExistence type="predicted"/>
<name>A0A0V0YSP6_TRISP</name>
<protein>
    <submittedName>
        <fullName evidence="1">Uncharacterized protein</fullName>
    </submittedName>
</protein>
<dbReference type="AlphaFoldDB" id="A0A0V0YSP6"/>
<comment type="caution">
    <text evidence="1">The sequence shown here is derived from an EMBL/GenBank/DDBJ whole genome shotgun (WGS) entry which is preliminary data.</text>
</comment>
<dbReference type="OrthoDB" id="264603at2759"/>
<gene>
    <name evidence="1" type="ORF">T01_10172</name>
</gene>
<reference evidence="1 2" key="1">
    <citation type="submission" date="2015-01" db="EMBL/GenBank/DDBJ databases">
        <title>Evolution of Trichinella species and genotypes.</title>
        <authorList>
            <person name="Korhonen P.K."/>
            <person name="Edoardo P."/>
            <person name="Giuseppe L.R."/>
            <person name="Gasser R.B."/>
        </authorList>
    </citation>
    <scope>NUCLEOTIDE SEQUENCE [LARGE SCALE GENOMIC DNA]</scope>
    <source>
        <strain evidence="1">ISS3</strain>
    </source>
</reference>
<evidence type="ECO:0000313" key="1">
    <source>
        <dbReference type="EMBL" id="KRY03165.1"/>
    </source>
</evidence>
<dbReference type="Proteomes" id="UP000054776">
    <property type="component" value="Unassembled WGS sequence"/>
</dbReference>